<sequence length="165" mass="19679">MTIKKLFFLFVLLINSYAHAQEKQIDSVILFLDLKKETTRYSFSKDTSSISFGFYRKKFESKKSRDSITKLYSYRGKKRIQDFEDLKNIKPKYLPEMGKRPNFSLDFWSIGKPTKRIKSIKGIDYINKDRFISNEMNYLSKKIYILHKVKDGSYMIWEVVPVPLE</sequence>
<reference evidence="4" key="1">
    <citation type="submission" date="2016-09" db="EMBL/GenBank/DDBJ databases">
        <authorList>
            <person name="Chen S."/>
            <person name="Walker E."/>
        </authorList>
    </citation>
    <scope>NUCLEOTIDE SEQUENCE [LARGE SCALE GENOMIC DNA]</scope>
    <source>
        <strain evidence="4">MSU</strain>
    </source>
</reference>
<dbReference type="Proteomes" id="UP000180252">
    <property type="component" value="Unassembled WGS sequence"/>
</dbReference>
<dbReference type="EMBL" id="MIKE01000007">
    <property type="protein sequence ID" value="OHT47040.1"/>
    <property type="molecule type" value="Genomic_DNA"/>
</dbReference>
<comment type="caution">
    <text evidence="2">The sequence shown here is derived from an EMBL/GenBank/DDBJ whole genome shotgun (WGS) entry which is preliminary data.</text>
</comment>
<evidence type="ECO:0000313" key="5">
    <source>
        <dbReference type="Proteomes" id="UP000198319"/>
    </source>
</evidence>
<keyword evidence="1" id="KW-0732">Signal</keyword>
<evidence type="ECO:0000313" key="3">
    <source>
        <dbReference type="EMBL" id="OXB14398.1"/>
    </source>
</evidence>
<evidence type="ECO:0008006" key="6">
    <source>
        <dbReference type="Google" id="ProtNLM"/>
    </source>
</evidence>
<evidence type="ECO:0000313" key="4">
    <source>
        <dbReference type="Proteomes" id="UP000180252"/>
    </source>
</evidence>
<dbReference type="OrthoDB" id="1358253at2"/>
<accession>A0A1S1JB67</accession>
<reference evidence="3 5" key="3">
    <citation type="submission" date="2016-11" db="EMBL/GenBank/DDBJ databases">
        <title>Whole genomes of Flavobacteriaceae.</title>
        <authorList>
            <person name="Stine C."/>
            <person name="Li C."/>
            <person name="Tadesse D."/>
        </authorList>
    </citation>
    <scope>NUCLEOTIDE SEQUENCE [LARGE SCALE GENOMIC DNA]</scope>
    <source>
        <strain evidence="3 5">ATCC BAA-2541</strain>
    </source>
</reference>
<gene>
    <name evidence="3" type="ORF">B0A71_21700</name>
    <name evidence="2" type="ORF">BHE19_21890</name>
</gene>
<organism evidence="2 4">
    <name type="scientific">Flavobacterium tructae</name>
    <dbReference type="NCBI Taxonomy" id="1114873"/>
    <lineage>
        <taxon>Bacteria</taxon>
        <taxon>Pseudomonadati</taxon>
        <taxon>Bacteroidota</taxon>
        <taxon>Flavobacteriia</taxon>
        <taxon>Flavobacteriales</taxon>
        <taxon>Flavobacteriaceae</taxon>
        <taxon>Flavobacterium</taxon>
    </lineage>
</organism>
<name>A0A1S1JB67_9FLAO</name>
<dbReference type="Proteomes" id="UP000198319">
    <property type="component" value="Unassembled WGS sequence"/>
</dbReference>
<dbReference type="EMBL" id="MUHG01000038">
    <property type="protein sequence ID" value="OXB14398.1"/>
    <property type="molecule type" value="Genomic_DNA"/>
</dbReference>
<feature type="chain" id="PRO_5010272916" description="GLPGLI family protein" evidence="1">
    <location>
        <begin position="21"/>
        <end position="165"/>
    </location>
</feature>
<keyword evidence="5" id="KW-1185">Reference proteome</keyword>
<dbReference type="AlphaFoldDB" id="A0A1S1JB67"/>
<proteinExistence type="predicted"/>
<protein>
    <recommendedName>
        <fullName evidence="6">GLPGLI family protein</fullName>
    </recommendedName>
</protein>
<evidence type="ECO:0000313" key="2">
    <source>
        <dbReference type="EMBL" id="OHT47040.1"/>
    </source>
</evidence>
<evidence type="ECO:0000256" key="1">
    <source>
        <dbReference type="SAM" id="SignalP"/>
    </source>
</evidence>
<reference evidence="2" key="2">
    <citation type="submission" date="2016-09" db="EMBL/GenBank/DDBJ databases">
        <authorList>
            <person name="Capua I."/>
            <person name="De Benedictis P."/>
            <person name="Joannis T."/>
            <person name="Lombin L.H."/>
            <person name="Cattoli G."/>
        </authorList>
    </citation>
    <scope>NUCLEOTIDE SEQUENCE [LARGE SCALE GENOMIC DNA]</scope>
    <source>
        <strain evidence="2">MSU</strain>
    </source>
</reference>
<dbReference type="STRING" id="1278819.BHE19_21890"/>
<dbReference type="RefSeq" id="WP_070905740.1">
    <property type="nucleotide sequence ID" value="NZ_MIKE01000007.1"/>
</dbReference>
<feature type="signal peptide" evidence="1">
    <location>
        <begin position="1"/>
        <end position="20"/>
    </location>
</feature>